<feature type="compositionally biased region" description="Polar residues" evidence="1">
    <location>
        <begin position="412"/>
        <end position="424"/>
    </location>
</feature>
<dbReference type="InterPro" id="IPR006427">
    <property type="entry name" value="Portal_HK97"/>
</dbReference>
<evidence type="ECO:0000313" key="3">
    <source>
        <dbReference type="Proteomes" id="UP000198307"/>
    </source>
</evidence>
<dbReference type="AlphaFoldDB" id="A0A239Q2D5"/>
<organism evidence="2 3">
    <name type="scientific">Paracoccus seriniphilus</name>
    <dbReference type="NCBI Taxonomy" id="184748"/>
    <lineage>
        <taxon>Bacteria</taxon>
        <taxon>Pseudomonadati</taxon>
        <taxon>Pseudomonadota</taxon>
        <taxon>Alphaproteobacteria</taxon>
        <taxon>Rhodobacterales</taxon>
        <taxon>Paracoccaceae</taxon>
        <taxon>Paracoccus</taxon>
    </lineage>
</organism>
<keyword evidence="3" id="KW-1185">Reference proteome</keyword>
<reference evidence="2 3" key="1">
    <citation type="submission" date="2017-07" db="EMBL/GenBank/DDBJ databases">
        <authorList>
            <person name="Sun Z.S."/>
            <person name="Albrecht U."/>
            <person name="Echele G."/>
            <person name="Lee C.C."/>
        </authorList>
    </citation>
    <scope>NUCLEOTIDE SEQUENCE [LARGE SCALE GENOMIC DNA]</scope>
    <source>
        <strain evidence="2 3">DSM 14827</strain>
    </source>
</reference>
<name>A0A239Q2D5_9RHOB</name>
<evidence type="ECO:0000313" key="2">
    <source>
        <dbReference type="EMBL" id="SNT76721.1"/>
    </source>
</evidence>
<dbReference type="OrthoDB" id="7592047at2"/>
<evidence type="ECO:0000256" key="1">
    <source>
        <dbReference type="SAM" id="MobiDB-lite"/>
    </source>
</evidence>
<gene>
    <name evidence="2" type="ORF">SAMN05444959_12528</name>
</gene>
<sequence length="424" mass="46462">MSIFTRIFGGSSGPQRRVEPPVRAVACAGGPAGTASATSWMADAGWTGQSRAKTLPRVSATIAQKHATVFACCNIIAGDLSKIPLKLYRRRDDGQEERLRDHPAAYLLNVESAPGVPATVTRLVLGYTFALRGNAYAYAPRDGAGELELIEAIGPDAVSVLRNGRERFYDFEDGAGVLRRVPSRSMLHLRYMALDGWSGRSPLEVAFESVGVALAGQEAAARTASGTLLRAYIKMEDVFEDDEAFLRNGRRVRAAIDDPEANGMPILGAGDEIKRLDLSAADQELLASRRFDREQLASIYRVPMPKLQILENGVKANAEQAAIDYLTDCLLHWGKQLEDQYALSLLSERERRSGFFFRHDFDTLLRPTTKERYEALGKAVGGPFVSPNEARRKEGWAPIEGGDALYPPPNMTRDSNAGENSDDE</sequence>
<feature type="region of interest" description="Disordered" evidence="1">
    <location>
        <begin position="386"/>
        <end position="424"/>
    </location>
</feature>
<proteinExistence type="predicted"/>
<dbReference type="InterPro" id="IPR006944">
    <property type="entry name" value="Phage/GTA_portal"/>
</dbReference>
<dbReference type="NCBIfam" id="TIGR01537">
    <property type="entry name" value="portal_HK97"/>
    <property type="match status" value="1"/>
</dbReference>
<dbReference type="Proteomes" id="UP000198307">
    <property type="component" value="Unassembled WGS sequence"/>
</dbReference>
<accession>A0A239Q2D5</accession>
<dbReference type="EMBL" id="FZQB01000025">
    <property type="protein sequence ID" value="SNT76721.1"/>
    <property type="molecule type" value="Genomic_DNA"/>
</dbReference>
<dbReference type="Pfam" id="PF04860">
    <property type="entry name" value="Phage_portal"/>
    <property type="match status" value="1"/>
</dbReference>
<dbReference type="RefSeq" id="WP_089346016.1">
    <property type="nucleotide sequence ID" value="NZ_CP067129.1"/>
</dbReference>
<protein>
    <submittedName>
        <fullName evidence="2">Phage portal protein, HK97 family</fullName>
    </submittedName>
</protein>